<keyword evidence="1" id="KW-0472">Membrane</keyword>
<dbReference type="AlphaFoldDB" id="A0A834KPA8"/>
<keyword evidence="1" id="KW-0812">Transmembrane</keyword>
<sequence length="70" mass="7773">MFDIDVLRDNENFQAILVDDINGDTDDDSSGVDVDDSIGDIAIDVVLALMLVVVPVIRFIHVEFVLLRAR</sequence>
<evidence type="ECO:0000313" key="3">
    <source>
        <dbReference type="Proteomes" id="UP000617340"/>
    </source>
</evidence>
<keyword evidence="3" id="KW-1185">Reference proteome</keyword>
<evidence type="ECO:0000256" key="1">
    <source>
        <dbReference type="SAM" id="Phobius"/>
    </source>
</evidence>
<organism evidence="2 3">
    <name type="scientific">Vespula germanica</name>
    <name type="common">German yellow jacket</name>
    <name type="synonym">Paravespula germanica</name>
    <dbReference type="NCBI Taxonomy" id="30212"/>
    <lineage>
        <taxon>Eukaryota</taxon>
        <taxon>Metazoa</taxon>
        <taxon>Ecdysozoa</taxon>
        <taxon>Arthropoda</taxon>
        <taxon>Hexapoda</taxon>
        <taxon>Insecta</taxon>
        <taxon>Pterygota</taxon>
        <taxon>Neoptera</taxon>
        <taxon>Endopterygota</taxon>
        <taxon>Hymenoptera</taxon>
        <taxon>Apocrita</taxon>
        <taxon>Aculeata</taxon>
        <taxon>Vespoidea</taxon>
        <taxon>Vespidae</taxon>
        <taxon>Vespinae</taxon>
        <taxon>Vespula</taxon>
    </lineage>
</organism>
<feature type="transmembrane region" description="Helical" evidence="1">
    <location>
        <begin position="41"/>
        <end position="60"/>
    </location>
</feature>
<reference evidence="2" key="1">
    <citation type="journal article" date="2020" name="G3 (Bethesda)">
        <title>High-Quality Assemblies for Three Invasive Social Wasps from the &lt;i&gt;Vespula&lt;/i&gt; Genus.</title>
        <authorList>
            <person name="Harrop T.W.R."/>
            <person name="Guhlin J."/>
            <person name="McLaughlin G.M."/>
            <person name="Permina E."/>
            <person name="Stockwell P."/>
            <person name="Gilligan J."/>
            <person name="Le Lec M.F."/>
            <person name="Gruber M.A.M."/>
            <person name="Quinn O."/>
            <person name="Lovegrove M."/>
            <person name="Duncan E.J."/>
            <person name="Remnant E.J."/>
            <person name="Van Eeckhoven J."/>
            <person name="Graham B."/>
            <person name="Knapp R.A."/>
            <person name="Langford K.W."/>
            <person name="Kronenberg Z."/>
            <person name="Press M.O."/>
            <person name="Eacker S.M."/>
            <person name="Wilson-Rankin E.E."/>
            <person name="Purcell J."/>
            <person name="Lester P.J."/>
            <person name="Dearden P.K."/>
        </authorList>
    </citation>
    <scope>NUCLEOTIDE SEQUENCE</scope>
    <source>
        <strain evidence="2">Linc-1</strain>
    </source>
</reference>
<gene>
    <name evidence="2" type="ORF">HZH68_004596</name>
</gene>
<protein>
    <submittedName>
        <fullName evidence="2">Uncharacterized protein</fullName>
    </submittedName>
</protein>
<proteinExistence type="predicted"/>
<accession>A0A834KPA8</accession>
<evidence type="ECO:0000313" key="2">
    <source>
        <dbReference type="EMBL" id="KAF7410215.1"/>
    </source>
</evidence>
<name>A0A834KPA8_VESGE</name>
<keyword evidence="1" id="KW-1133">Transmembrane helix</keyword>
<dbReference type="Proteomes" id="UP000617340">
    <property type="component" value="Unassembled WGS sequence"/>
</dbReference>
<comment type="caution">
    <text evidence="2">The sequence shown here is derived from an EMBL/GenBank/DDBJ whole genome shotgun (WGS) entry which is preliminary data.</text>
</comment>
<dbReference type="EMBL" id="JACSDZ010000003">
    <property type="protein sequence ID" value="KAF7410215.1"/>
    <property type="molecule type" value="Genomic_DNA"/>
</dbReference>